<evidence type="ECO:0000313" key="2">
    <source>
        <dbReference type="EMBL" id="KKN59529.1"/>
    </source>
</evidence>
<organism evidence="2">
    <name type="scientific">marine sediment metagenome</name>
    <dbReference type="NCBI Taxonomy" id="412755"/>
    <lineage>
        <taxon>unclassified sequences</taxon>
        <taxon>metagenomes</taxon>
        <taxon>ecological metagenomes</taxon>
    </lineage>
</organism>
<protein>
    <recommendedName>
        <fullName evidence="3">Zinc ribbon domain-containing protein</fullName>
    </recommendedName>
</protein>
<evidence type="ECO:0008006" key="3">
    <source>
        <dbReference type="Google" id="ProtNLM"/>
    </source>
</evidence>
<name>A0A0F9RXG7_9ZZZZ</name>
<dbReference type="AlphaFoldDB" id="A0A0F9RXG7"/>
<gene>
    <name evidence="2" type="ORF">LCGC14_0541430</name>
</gene>
<proteinExistence type="predicted"/>
<reference evidence="2" key="1">
    <citation type="journal article" date="2015" name="Nature">
        <title>Complex archaea that bridge the gap between prokaryotes and eukaryotes.</title>
        <authorList>
            <person name="Spang A."/>
            <person name="Saw J.H."/>
            <person name="Jorgensen S.L."/>
            <person name="Zaremba-Niedzwiedzka K."/>
            <person name="Martijn J."/>
            <person name="Lind A.E."/>
            <person name="van Eijk R."/>
            <person name="Schleper C."/>
            <person name="Guy L."/>
            <person name="Ettema T.J."/>
        </authorList>
    </citation>
    <scope>NUCLEOTIDE SEQUENCE</scope>
</reference>
<dbReference type="EMBL" id="LAZR01000724">
    <property type="protein sequence ID" value="KKN59529.1"/>
    <property type="molecule type" value="Genomic_DNA"/>
</dbReference>
<comment type="caution">
    <text evidence="2">The sequence shown here is derived from an EMBL/GenBank/DDBJ whole genome shotgun (WGS) entry which is preliminary data.</text>
</comment>
<sequence length="80" mass="9008">MKKPTLKMFLGTVKFPLVIGLIAVGMLFWIGWIQGLVMLGIVLLFGYQRWFTTRVCCTCVTQVPYGSHYCPACGAKFIED</sequence>
<keyword evidence="1" id="KW-0472">Membrane</keyword>
<evidence type="ECO:0000256" key="1">
    <source>
        <dbReference type="SAM" id="Phobius"/>
    </source>
</evidence>
<feature type="transmembrane region" description="Helical" evidence="1">
    <location>
        <begin position="15"/>
        <end position="45"/>
    </location>
</feature>
<accession>A0A0F9RXG7</accession>
<keyword evidence="1" id="KW-0812">Transmembrane</keyword>
<keyword evidence="1" id="KW-1133">Transmembrane helix</keyword>